<evidence type="ECO:0000313" key="1">
    <source>
        <dbReference type="EMBL" id="GGA35124.1"/>
    </source>
</evidence>
<keyword evidence="2" id="KW-1185">Reference proteome</keyword>
<organism evidence="1 2">
    <name type="scientific">Pelagibacterium lentulum</name>
    <dbReference type="NCBI Taxonomy" id="2029865"/>
    <lineage>
        <taxon>Bacteria</taxon>
        <taxon>Pseudomonadati</taxon>
        <taxon>Pseudomonadota</taxon>
        <taxon>Alphaproteobacteria</taxon>
        <taxon>Hyphomicrobiales</taxon>
        <taxon>Devosiaceae</taxon>
        <taxon>Pelagibacterium</taxon>
    </lineage>
</organism>
<dbReference type="EMBL" id="BMKB01000001">
    <property type="protein sequence ID" value="GGA35124.1"/>
    <property type="molecule type" value="Genomic_DNA"/>
</dbReference>
<accession>A0A916VU43</accession>
<evidence type="ECO:0000313" key="2">
    <source>
        <dbReference type="Proteomes" id="UP000596977"/>
    </source>
</evidence>
<dbReference type="AlphaFoldDB" id="A0A916VU43"/>
<name>A0A916VU43_9HYPH</name>
<comment type="caution">
    <text evidence="1">The sequence shown here is derived from an EMBL/GenBank/DDBJ whole genome shotgun (WGS) entry which is preliminary data.</text>
</comment>
<proteinExistence type="predicted"/>
<protein>
    <submittedName>
        <fullName evidence="1">Uncharacterized protein</fullName>
    </submittedName>
</protein>
<dbReference type="Proteomes" id="UP000596977">
    <property type="component" value="Unassembled WGS sequence"/>
</dbReference>
<sequence length="83" mass="9104">MEKKVASHSHSGLCWSGKTGANRIERIRVSTKLPCASPPVQRNKITNEPVMLDGWPLFLYGSATLSQRPGQVDWGLAPVPAYD</sequence>
<gene>
    <name evidence="1" type="ORF">GCM10011499_00510</name>
</gene>
<reference evidence="1 2" key="1">
    <citation type="journal article" date="2014" name="Int. J. Syst. Evol. Microbiol.">
        <title>Complete genome sequence of Corynebacterium casei LMG S-19264T (=DSM 44701T), isolated from a smear-ripened cheese.</title>
        <authorList>
            <consortium name="US DOE Joint Genome Institute (JGI-PGF)"/>
            <person name="Walter F."/>
            <person name="Albersmeier A."/>
            <person name="Kalinowski J."/>
            <person name="Ruckert C."/>
        </authorList>
    </citation>
    <scope>NUCLEOTIDE SEQUENCE [LARGE SCALE GENOMIC DNA]</scope>
    <source>
        <strain evidence="1 2">CGMCC 1.15896</strain>
    </source>
</reference>